<feature type="domain" description="DUF7612" evidence="3">
    <location>
        <begin position="1013"/>
        <end position="1145"/>
    </location>
</feature>
<dbReference type="GeneID" id="54478434"/>
<dbReference type="EMBL" id="MU001638">
    <property type="protein sequence ID" value="KAF2481230.1"/>
    <property type="molecule type" value="Genomic_DNA"/>
</dbReference>
<feature type="region of interest" description="Disordered" evidence="1">
    <location>
        <begin position="203"/>
        <end position="250"/>
    </location>
</feature>
<feature type="domain" description="DUF7614" evidence="5">
    <location>
        <begin position="1306"/>
        <end position="1455"/>
    </location>
</feature>
<gene>
    <name evidence="6" type="ORF">BDY17DRAFT_325934</name>
</gene>
<feature type="compositionally biased region" description="Low complexity" evidence="1">
    <location>
        <begin position="447"/>
        <end position="466"/>
    </location>
</feature>
<dbReference type="Pfam" id="PF24589">
    <property type="entry name" value="DUF7614"/>
    <property type="match status" value="1"/>
</dbReference>
<protein>
    <submittedName>
        <fullName evidence="6">Uncharacterized protein</fullName>
    </submittedName>
</protein>
<proteinExistence type="predicted"/>
<dbReference type="RefSeq" id="XP_033587800.1">
    <property type="nucleotide sequence ID" value="XM_033737432.1"/>
</dbReference>
<keyword evidence="7" id="KW-1185">Reference proteome</keyword>
<dbReference type="Pfam" id="PF24586">
    <property type="entry name" value="DUF7611"/>
    <property type="match status" value="1"/>
</dbReference>
<feature type="compositionally biased region" description="Polar residues" evidence="1">
    <location>
        <begin position="433"/>
        <end position="446"/>
    </location>
</feature>
<evidence type="ECO:0000256" key="1">
    <source>
        <dbReference type="SAM" id="MobiDB-lite"/>
    </source>
</evidence>
<feature type="region of interest" description="Disordered" evidence="1">
    <location>
        <begin position="642"/>
        <end position="702"/>
    </location>
</feature>
<feature type="region of interest" description="Disordered" evidence="1">
    <location>
        <begin position="275"/>
        <end position="367"/>
    </location>
</feature>
<evidence type="ECO:0000259" key="5">
    <source>
        <dbReference type="Pfam" id="PF24589"/>
    </source>
</evidence>
<feature type="compositionally biased region" description="Polar residues" evidence="1">
    <location>
        <begin position="561"/>
        <end position="576"/>
    </location>
</feature>
<reference evidence="6" key="1">
    <citation type="journal article" date="2020" name="Stud. Mycol.">
        <title>101 Dothideomycetes genomes: a test case for predicting lifestyles and emergence of pathogens.</title>
        <authorList>
            <person name="Haridas S."/>
            <person name="Albert R."/>
            <person name="Binder M."/>
            <person name="Bloem J."/>
            <person name="Labutti K."/>
            <person name="Salamov A."/>
            <person name="Andreopoulos B."/>
            <person name="Baker S."/>
            <person name="Barry K."/>
            <person name="Bills G."/>
            <person name="Bluhm B."/>
            <person name="Cannon C."/>
            <person name="Castanera R."/>
            <person name="Culley D."/>
            <person name="Daum C."/>
            <person name="Ezra D."/>
            <person name="Gonzalez J."/>
            <person name="Henrissat B."/>
            <person name="Kuo A."/>
            <person name="Liang C."/>
            <person name="Lipzen A."/>
            <person name="Lutzoni F."/>
            <person name="Magnuson J."/>
            <person name="Mondo S."/>
            <person name="Nolan M."/>
            <person name="Ohm R."/>
            <person name="Pangilinan J."/>
            <person name="Park H.-J."/>
            <person name="Ramirez L."/>
            <person name="Alfaro M."/>
            <person name="Sun H."/>
            <person name="Tritt A."/>
            <person name="Yoshinaga Y."/>
            <person name="Zwiers L.-H."/>
            <person name="Turgeon B."/>
            <person name="Goodwin S."/>
            <person name="Spatafora J."/>
            <person name="Crous P."/>
            <person name="Grigoriev I."/>
        </authorList>
    </citation>
    <scope>NUCLEOTIDE SEQUENCE</scope>
    <source>
        <strain evidence="6">CBS 113389</strain>
    </source>
</reference>
<feature type="domain" description="DUF7613" evidence="4">
    <location>
        <begin position="1150"/>
        <end position="1300"/>
    </location>
</feature>
<feature type="region of interest" description="Disordered" evidence="1">
    <location>
        <begin position="1"/>
        <end position="102"/>
    </location>
</feature>
<evidence type="ECO:0000259" key="2">
    <source>
        <dbReference type="Pfam" id="PF24586"/>
    </source>
</evidence>
<dbReference type="InterPro" id="IPR056030">
    <property type="entry name" value="DUF7611"/>
</dbReference>
<organism evidence="6 7">
    <name type="scientific">Neohortaea acidophila</name>
    <dbReference type="NCBI Taxonomy" id="245834"/>
    <lineage>
        <taxon>Eukaryota</taxon>
        <taxon>Fungi</taxon>
        <taxon>Dikarya</taxon>
        <taxon>Ascomycota</taxon>
        <taxon>Pezizomycotina</taxon>
        <taxon>Dothideomycetes</taxon>
        <taxon>Dothideomycetidae</taxon>
        <taxon>Mycosphaerellales</taxon>
        <taxon>Teratosphaeriaceae</taxon>
        <taxon>Neohortaea</taxon>
    </lineage>
</organism>
<dbReference type="InterPro" id="IPR056032">
    <property type="entry name" value="DUF7613"/>
</dbReference>
<feature type="compositionally biased region" description="Polar residues" evidence="1">
    <location>
        <begin position="324"/>
        <end position="333"/>
    </location>
</feature>
<feature type="compositionally biased region" description="Polar residues" evidence="1">
    <location>
        <begin position="350"/>
        <end position="367"/>
    </location>
</feature>
<evidence type="ECO:0000313" key="7">
    <source>
        <dbReference type="Proteomes" id="UP000799767"/>
    </source>
</evidence>
<feature type="compositionally biased region" description="Basic and acidic residues" evidence="1">
    <location>
        <begin position="20"/>
        <end position="29"/>
    </location>
</feature>
<feature type="domain" description="DUF7611" evidence="2">
    <location>
        <begin position="854"/>
        <end position="1010"/>
    </location>
</feature>
<dbReference type="InterPro" id="IPR056031">
    <property type="entry name" value="DUF7612"/>
</dbReference>
<name>A0A6A6PMB9_9PEZI</name>
<feature type="compositionally biased region" description="Polar residues" evidence="1">
    <location>
        <begin position="489"/>
        <end position="518"/>
    </location>
</feature>
<dbReference type="InterPro" id="IPR056033">
    <property type="entry name" value="DUF7614"/>
</dbReference>
<dbReference type="Pfam" id="PF24588">
    <property type="entry name" value="DUF7613"/>
    <property type="match status" value="1"/>
</dbReference>
<dbReference type="Pfam" id="PF24587">
    <property type="entry name" value="DUF7612"/>
    <property type="match status" value="1"/>
</dbReference>
<feature type="compositionally biased region" description="Basic and acidic residues" evidence="1">
    <location>
        <begin position="218"/>
        <end position="231"/>
    </location>
</feature>
<feature type="compositionally biased region" description="Basic residues" evidence="1">
    <location>
        <begin position="9"/>
        <end position="19"/>
    </location>
</feature>
<evidence type="ECO:0000313" key="6">
    <source>
        <dbReference type="EMBL" id="KAF2481230.1"/>
    </source>
</evidence>
<feature type="compositionally biased region" description="Low complexity" evidence="1">
    <location>
        <begin position="600"/>
        <end position="612"/>
    </location>
</feature>
<feature type="region of interest" description="Disordered" evidence="1">
    <location>
        <begin position="380"/>
        <end position="541"/>
    </location>
</feature>
<feature type="region of interest" description="Disordered" evidence="1">
    <location>
        <begin position="557"/>
        <end position="615"/>
    </location>
</feature>
<dbReference type="OrthoDB" id="4356615at2759"/>
<feature type="compositionally biased region" description="Polar residues" evidence="1">
    <location>
        <begin position="467"/>
        <end position="481"/>
    </location>
</feature>
<feature type="region of interest" description="Disordered" evidence="1">
    <location>
        <begin position="135"/>
        <end position="190"/>
    </location>
</feature>
<feature type="compositionally biased region" description="Low complexity" evidence="1">
    <location>
        <begin position="390"/>
        <end position="402"/>
    </location>
</feature>
<evidence type="ECO:0000259" key="3">
    <source>
        <dbReference type="Pfam" id="PF24587"/>
    </source>
</evidence>
<accession>A0A6A6PMB9</accession>
<dbReference type="Proteomes" id="UP000799767">
    <property type="component" value="Unassembled WGS sequence"/>
</dbReference>
<evidence type="ECO:0000259" key="4">
    <source>
        <dbReference type="Pfam" id="PF24588"/>
    </source>
</evidence>
<sequence length="1470" mass="160003">MADDDAKSAKARLKSKWHRVFKDKEDHNGGGENVDSLPVTADVADFLRPSTDRAPSTSRAPPLAPKLDVSIAQRWPTAEQIRQASGEAPPSPNGWRKTPRRGGLTVGFVNAAPEVLGEGGDDCEEPVIEVGRRRAMMPRSASERRAIGPDGGLTSAMGHGQLNDSGMGGFQTVPRRRANTGYEHSPPSHMQPDVHNDDQLQHVPTLNRAPTGPPLRGGIDRDLGGVDDQRYDNQFPGFERDSDLQPASPRDPEAIAARKRELRAGEGLIFRRASAMLKDQDGDDEEGRQNVGVGRQPSSEHYDTLSRPDAPSLLPDIPEPRSALSPTSANSPAGPNPFADPKYGEVHATFESQRNGQSMPEPAQNNRASFIQTVIPSASISLDPHDFTPGRQASTGTASSSGRRTEEDRDPMNAPAQVPPPQNFVAELPGSLPPQQNGDADQQNYMSVPSSNSLSSSRFRSISQGSQHAPTVSSQVSSTIPRSRDPSPMTFQSAPAPTASIRQDQLRTSPNVSSSNLALSPPHAGRTISRPSSRASGSVLADTAARAGSAAALRLPDHISTPLNGSPRSSIYATHLSSPTSGTPPPSGKSKYFMSPINKAPSPAAPSEANPAPFRPAATTNVVTLRGPQHPNIHSQARLSSLSVASEDMLQSPPAAVSDSQSRAPPPATSVPIARSDNRARSDTGDTLASVPRPGILSPQVAGQGNSAVDAAYADFAARVAHMRGVFRLTAERERPVVQGAAGVWLRVAVWWYLQGKIGLERILRHRRGNNDPQQMRELLMQPHVDLAKAWWILSDPLEMYDDVGNSASRGSSTMMNGDVALVQAVGFLKSHLKSLSLSMSRNMLLPPPQSLIQGQDTTIWLPYPRYSQDATIAIGGARQGRLEPMQALPLGDTGEMHCYGRFPVEVAVSTDDPQTDRVPIPCMFTMLRHKQNFGNTIVVASQNELVNVLVGPWLEDRRGLTWYDVEWKTSSFGMTIRLPNNFTMTVRIHERDFRTLWNLLQYSHKVEDNIRPEKDEFLVHEAALAEVQYEDSSGSAAFPKDKIVHARAYLFEQTRKIPDPSGDRRMHLGFRLVVAADPRNKALAYISHEISKGSPLLFEFMTDSAAGGMAAMVVKIVEEGRQCRALLVFSDVESRQALYDLLIGVANGPDEMIVGKMMLLGMNVEPATQTAGVTQEPHPALRALQWQKLGVHNAMSGSTVQSDSLRIVARHTTGCITDRLNLGKGELLIRLPCTDTRTPAIQIFRYPQEDCTVAVDVRNCPASETSIADLTHLVQQQPTIRTFTFATSEDLHAFQTAITGCQVRYDGVAANLSIARRRMVVPGFSKKWEASNVRLQIVSYDVVFQILAFMEDFGHADALCFRVRSTDTFEVVKGDGKGKKWGIKLVEAKFSLPKDGEGRDEGKGGDAALGAGVLERVKRRFVNLEGMEYAEEHDDVTIGFESQEDRDRFAQALPAATTVARGITLKRRI</sequence>